<dbReference type="EMBL" id="BLXT01007865">
    <property type="protein sequence ID" value="GFO43296.1"/>
    <property type="molecule type" value="Genomic_DNA"/>
</dbReference>
<sequence>MMYVAPSTVLYTLTPETRGLATLTSDLQLEELSKKLLANSEGLRLQVSVARALNYLQLLKSKISISKNESTESQI</sequence>
<evidence type="ECO:0000313" key="2">
    <source>
        <dbReference type="Proteomes" id="UP000735302"/>
    </source>
</evidence>
<reference evidence="1 2" key="1">
    <citation type="journal article" date="2021" name="Elife">
        <title>Chloroplast acquisition without the gene transfer in kleptoplastic sea slugs, Plakobranchus ocellatus.</title>
        <authorList>
            <person name="Maeda T."/>
            <person name="Takahashi S."/>
            <person name="Yoshida T."/>
            <person name="Shimamura S."/>
            <person name="Takaki Y."/>
            <person name="Nagai Y."/>
            <person name="Toyoda A."/>
            <person name="Suzuki Y."/>
            <person name="Arimoto A."/>
            <person name="Ishii H."/>
            <person name="Satoh N."/>
            <person name="Nishiyama T."/>
            <person name="Hasebe M."/>
            <person name="Maruyama T."/>
            <person name="Minagawa J."/>
            <person name="Obokata J."/>
            <person name="Shigenobu S."/>
        </authorList>
    </citation>
    <scope>NUCLEOTIDE SEQUENCE [LARGE SCALE GENOMIC DNA]</scope>
</reference>
<proteinExistence type="predicted"/>
<keyword evidence="2" id="KW-1185">Reference proteome</keyword>
<name>A0AAV4DGK2_9GAST</name>
<accession>A0AAV4DGK2</accession>
<evidence type="ECO:0000313" key="1">
    <source>
        <dbReference type="EMBL" id="GFO43296.1"/>
    </source>
</evidence>
<dbReference type="AlphaFoldDB" id="A0AAV4DGK2"/>
<organism evidence="1 2">
    <name type="scientific">Plakobranchus ocellatus</name>
    <dbReference type="NCBI Taxonomy" id="259542"/>
    <lineage>
        <taxon>Eukaryota</taxon>
        <taxon>Metazoa</taxon>
        <taxon>Spiralia</taxon>
        <taxon>Lophotrochozoa</taxon>
        <taxon>Mollusca</taxon>
        <taxon>Gastropoda</taxon>
        <taxon>Heterobranchia</taxon>
        <taxon>Euthyneura</taxon>
        <taxon>Panpulmonata</taxon>
        <taxon>Sacoglossa</taxon>
        <taxon>Placobranchoidea</taxon>
        <taxon>Plakobranchidae</taxon>
        <taxon>Plakobranchus</taxon>
    </lineage>
</organism>
<protein>
    <submittedName>
        <fullName evidence="1">Uncharacterized protein</fullName>
    </submittedName>
</protein>
<dbReference type="Proteomes" id="UP000735302">
    <property type="component" value="Unassembled WGS sequence"/>
</dbReference>
<gene>
    <name evidence="1" type="ORF">PoB_006980100</name>
</gene>
<comment type="caution">
    <text evidence="1">The sequence shown here is derived from an EMBL/GenBank/DDBJ whole genome shotgun (WGS) entry which is preliminary data.</text>
</comment>